<dbReference type="PROSITE" id="PS50889">
    <property type="entry name" value="S4"/>
    <property type="match status" value="1"/>
</dbReference>
<evidence type="ECO:0000256" key="10">
    <source>
        <dbReference type="ARBA" id="ARBA00060965"/>
    </source>
</evidence>
<dbReference type="FunFam" id="3.40.50.620:FF:000008">
    <property type="entry name" value="Tyrosine--tRNA ligase"/>
    <property type="match status" value="1"/>
</dbReference>
<evidence type="ECO:0000256" key="9">
    <source>
        <dbReference type="ARBA" id="ARBA00048248"/>
    </source>
</evidence>
<keyword evidence="6 12" id="KW-0694">RNA-binding</keyword>
<reference evidence="14 15" key="1">
    <citation type="submission" date="2019-07" db="EMBL/GenBank/DDBJ databases">
        <title>Buchnera limit thermal tolerance of host aphids.</title>
        <authorList>
            <person name="Zhang B."/>
            <person name="Moran N."/>
        </authorList>
    </citation>
    <scope>NUCLEOTIDE SEQUENCE [LARGE SCALE GENOMIC DNA]</scope>
    <source>
        <strain evidence="14 15">Ago-UT1</strain>
    </source>
</reference>
<feature type="binding site" evidence="11">
    <location>
        <position position="175"/>
    </location>
    <ligand>
        <name>L-tyrosine</name>
        <dbReference type="ChEBI" id="CHEBI:58315"/>
    </ligand>
</feature>
<keyword evidence="4 11" id="KW-0547">Nucleotide-binding</keyword>
<comment type="catalytic activity">
    <reaction evidence="9 11">
        <text>tRNA(Tyr) + L-tyrosine + ATP = L-tyrosyl-tRNA(Tyr) + AMP + diphosphate + H(+)</text>
        <dbReference type="Rhea" id="RHEA:10220"/>
        <dbReference type="Rhea" id="RHEA-COMP:9706"/>
        <dbReference type="Rhea" id="RHEA-COMP:9707"/>
        <dbReference type="ChEBI" id="CHEBI:15378"/>
        <dbReference type="ChEBI" id="CHEBI:30616"/>
        <dbReference type="ChEBI" id="CHEBI:33019"/>
        <dbReference type="ChEBI" id="CHEBI:58315"/>
        <dbReference type="ChEBI" id="CHEBI:78442"/>
        <dbReference type="ChEBI" id="CHEBI:78536"/>
        <dbReference type="ChEBI" id="CHEBI:456215"/>
        <dbReference type="EC" id="6.1.1.1"/>
    </reaction>
</comment>
<evidence type="ECO:0000256" key="5">
    <source>
        <dbReference type="ARBA" id="ARBA00022840"/>
    </source>
</evidence>
<evidence type="ECO:0000256" key="12">
    <source>
        <dbReference type="PROSITE-ProRule" id="PRU00182"/>
    </source>
</evidence>
<dbReference type="InterPro" id="IPR014729">
    <property type="entry name" value="Rossmann-like_a/b/a_fold"/>
</dbReference>
<evidence type="ECO:0000256" key="2">
    <source>
        <dbReference type="ARBA" id="ARBA00022490"/>
    </source>
</evidence>
<keyword evidence="5 11" id="KW-0067">ATP-binding</keyword>
<dbReference type="GO" id="GO:0003723">
    <property type="term" value="F:RNA binding"/>
    <property type="evidence" value="ECO:0007669"/>
    <property type="project" value="UniProtKB-KW"/>
</dbReference>
<feature type="domain" description="Tyrosine--tRNA ligase SYY-like C-terminal" evidence="13">
    <location>
        <begin position="340"/>
        <end position="421"/>
    </location>
</feature>
<dbReference type="AlphaFoldDB" id="A0A5J6ZBG7"/>
<dbReference type="OrthoDB" id="9804243at2"/>
<evidence type="ECO:0000256" key="1">
    <source>
        <dbReference type="ARBA" id="ARBA00004496"/>
    </source>
</evidence>
<organism evidence="14 15">
    <name type="scientific">Buchnera aphidicola</name>
    <name type="common">Aphis gossypii</name>
    <dbReference type="NCBI Taxonomy" id="98785"/>
    <lineage>
        <taxon>Bacteria</taxon>
        <taxon>Pseudomonadati</taxon>
        <taxon>Pseudomonadota</taxon>
        <taxon>Gammaproteobacteria</taxon>
        <taxon>Enterobacterales</taxon>
        <taxon>Erwiniaceae</taxon>
        <taxon>Buchnera</taxon>
    </lineage>
</organism>
<dbReference type="Pfam" id="PF22421">
    <property type="entry name" value="SYY_C-terminal"/>
    <property type="match status" value="1"/>
</dbReference>
<keyword evidence="2 11" id="KW-0963">Cytoplasm</keyword>
<dbReference type="GO" id="GO:0005829">
    <property type="term" value="C:cytosol"/>
    <property type="evidence" value="ECO:0007669"/>
    <property type="project" value="TreeGrafter"/>
</dbReference>
<dbReference type="InterPro" id="IPR002305">
    <property type="entry name" value="aa-tRNA-synth_Ic"/>
</dbReference>
<keyword evidence="3 11" id="KW-0436">Ligase</keyword>
<sequence>MNHVNLIDELKQRNLISHITNEEILKENIKHNSISLYCGFDPTEESLHVGHLLPLITLKRFQLQGHRPIVLIGGATSLIGDPSFKEKERFLNFDNKIDLWITNITKQISSFLNFDGFKNNAVILNNKKWFEKINILSFLRNIGKHFSINTMINREAVKQRIKRSDQGISFTEFSYNLLQAYDFFILNKKKQVSLQIGGSDQWGNISAGMHLINRISKKTVYGLTLPLLMQSNGVKFGKTESGTIWLDPKKTTPYKFYQFWKNIEDSDVYKFLKLFTFLECNEINIREINKYKNNQIIHDKSYLSQYMTRLVHGEENLLAAERITNILFLKNINEIKESDLHQLKKDGIPSIEVNQIKDLQEALILCSLAKSRTQAKNMIVSNAISINTNKVTNKGYIFNNNDKLFNQFTLISRGKKNHCLIYWKSIVLKFH</sequence>
<keyword evidence="7 11" id="KW-0648">Protein biosynthesis</keyword>
<feature type="short sequence motif" description="'HIGH' region" evidence="11">
    <location>
        <begin position="42"/>
        <end position="51"/>
    </location>
</feature>
<evidence type="ECO:0000259" key="13">
    <source>
        <dbReference type="Pfam" id="PF22421"/>
    </source>
</evidence>
<dbReference type="HAMAP" id="MF_02006">
    <property type="entry name" value="Tyr_tRNA_synth_type1"/>
    <property type="match status" value="1"/>
</dbReference>
<dbReference type="InterPro" id="IPR024107">
    <property type="entry name" value="Tyr-tRNA-ligase_bac_1"/>
</dbReference>
<name>A0A5J6ZBG7_9GAMM</name>
<dbReference type="NCBIfam" id="TIGR00234">
    <property type="entry name" value="tyrS"/>
    <property type="match status" value="1"/>
</dbReference>
<dbReference type="Proteomes" id="UP000326914">
    <property type="component" value="Chromosome"/>
</dbReference>
<protein>
    <recommendedName>
        <fullName evidence="11">Tyrosine--tRNA ligase</fullName>
        <ecNumber evidence="11">6.1.1.1</ecNumber>
    </recommendedName>
    <alternativeName>
        <fullName evidence="11">Tyrosyl-tRNA synthetase</fullName>
        <shortName evidence="11">TyrRS</shortName>
    </alternativeName>
</protein>
<feature type="binding site" evidence="11">
    <location>
        <position position="238"/>
    </location>
    <ligand>
        <name>ATP</name>
        <dbReference type="ChEBI" id="CHEBI:30616"/>
    </ligand>
</feature>
<dbReference type="RefSeq" id="WP_158346045.1">
    <property type="nucleotide sequence ID" value="NZ_CP042426.1"/>
</dbReference>
<evidence type="ECO:0000256" key="7">
    <source>
        <dbReference type="ARBA" id="ARBA00022917"/>
    </source>
</evidence>
<dbReference type="InterPro" id="IPR054608">
    <property type="entry name" value="SYY-like_C"/>
</dbReference>
<dbReference type="Pfam" id="PF00579">
    <property type="entry name" value="tRNA-synt_1b"/>
    <property type="match status" value="1"/>
</dbReference>
<evidence type="ECO:0000313" key="15">
    <source>
        <dbReference type="Proteomes" id="UP000326914"/>
    </source>
</evidence>
<dbReference type="Gene3D" id="3.40.50.620">
    <property type="entry name" value="HUPs"/>
    <property type="match status" value="1"/>
</dbReference>
<evidence type="ECO:0000256" key="11">
    <source>
        <dbReference type="HAMAP-Rule" id="MF_02006"/>
    </source>
</evidence>
<dbReference type="GO" id="GO:0042803">
    <property type="term" value="F:protein homodimerization activity"/>
    <property type="evidence" value="ECO:0007669"/>
    <property type="project" value="UniProtKB-ARBA"/>
</dbReference>
<evidence type="ECO:0000256" key="8">
    <source>
        <dbReference type="ARBA" id="ARBA00023146"/>
    </source>
</evidence>
<dbReference type="InterPro" id="IPR024088">
    <property type="entry name" value="Tyr-tRNA-ligase_bac-type"/>
</dbReference>
<dbReference type="GO" id="GO:0005524">
    <property type="term" value="F:ATP binding"/>
    <property type="evidence" value="ECO:0007669"/>
    <property type="project" value="UniProtKB-UniRule"/>
</dbReference>
<evidence type="ECO:0000256" key="6">
    <source>
        <dbReference type="ARBA" id="ARBA00022884"/>
    </source>
</evidence>
<comment type="subcellular location">
    <subcellularLocation>
        <location evidence="1 11">Cytoplasm</location>
    </subcellularLocation>
</comment>
<dbReference type="InterPro" id="IPR002307">
    <property type="entry name" value="Tyr-tRNA-ligase"/>
</dbReference>
<evidence type="ECO:0000256" key="3">
    <source>
        <dbReference type="ARBA" id="ARBA00022598"/>
    </source>
</evidence>
<dbReference type="Gene3D" id="3.10.290.10">
    <property type="entry name" value="RNA-binding S4 domain"/>
    <property type="match status" value="1"/>
</dbReference>
<dbReference type="CDD" id="cd00165">
    <property type="entry name" value="S4"/>
    <property type="match status" value="1"/>
</dbReference>
<evidence type="ECO:0000313" key="14">
    <source>
        <dbReference type="EMBL" id="QFQ31967.1"/>
    </source>
</evidence>
<dbReference type="PRINTS" id="PR01040">
    <property type="entry name" value="TRNASYNTHTYR"/>
</dbReference>
<dbReference type="GO" id="GO:0006437">
    <property type="term" value="P:tyrosyl-tRNA aminoacylation"/>
    <property type="evidence" value="ECO:0007669"/>
    <property type="project" value="UniProtKB-UniRule"/>
</dbReference>
<dbReference type="SUPFAM" id="SSF52374">
    <property type="entry name" value="Nucleotidylyl transferase"/>
    <property type="match status" value="1"/>
</dbReference>
<feature type="short sequence motif" description="'KMSKS' region" evidence="11">
    <location>
        <begin position="235"/>
        <end position="239"/>
    </location>
</feature>
<dbReference type="CDD" id="cd00805">
    <property type="entry name" value="TyrRS_core"/>
    <property type="match status" value="1"/>
</dbReference>
<dbReference type="EMBL" id="CP042426">
    <property type="protein sequence ID" value="QFQ31967.1"/>
    <property type="molecule type" value="Genomic_DNA"/>
</dbReference>
<comment type="function">
    <text evidence="11">Catalyzes the attachment of tyrosine to tRNA(Tyr) in a two-step reaction: tyrosine is first activated by ATP to form Tyr-AMP and then transferred to the acceptor end of tRNA(Tyr).</text>
</comment>
<keyword evidence="8 11" id="KW-0030">Aminoacyl-tRNA synthetase</keyword>
<comment type="subunit">
    <text evidence="11">Homodimer.</text>
</comment>
<dbReference type="SUPFAM" id="SSF55174">
    <property type="entry name" value="Alpha-L RNA-binding motif"/>
    <property type="match status" value="1"/>
</dbReference>
<dbReference type="PANTHER" id="PTHR11766">
    <property type="entry name" value="TYROSYL-TRNA SYNTHETASE"/>
    <property type="match status" value="1"/>
</dbReference>
<comment type="similarity">
    <text evidence="10 11">Belongs to the class-I aminoacyl-tRNA synthetase family. TyrS type 1 subfamily.</text>
</comment>
<dbReference type="GO" id="GO:0004831">
    <property type="term" value="F:tyrosine-tRNA ligase activity"/>
    <property type="evidence" value="ECO:0007669"/>
    <property type="project" value="UniProtKB-UniRule"/>
</dbReference>
<dbReference type="PANTHER" id="PTHR11766:SF0">
    <property type="entry name" value="TYROSINE--TRNA LIGASE, MITOCHONDRIAL"/>
    <property type="match status" value="1"/>
</dbReference>
<feature type="binding site" evidence="11">
    <location>
        <position position="37"/>
    </location>
    <ligand>
        <name>L-tyrosine</name>
        <dbReference type="ChEBI" id="CHEBI:58315"/>
    </ligand>
</feature>
<dbReference type="FunFam" id="1.10.240.10:FF:000001">
    <property type="entry name" value="Tyrosine--tRNA ligase"/>
    <property type="match status" value="1"/>
</dbReference>
<gene>
    <name evidence="11 14" type="primary">tyrS</name>
    <name evidence="14" type="ORF">FQV32_00825</name>
</gene>
<evidence type="ECO:0000256" key="4">
    <source>
        <dbReference type="ARBA" id="ARBA00022741"/>
    </source>
</evidence>
<dbReference type="InterPro" id="IPR036986">
    <property type="entry name" value="S4_RNA-bd_sf"/>
</dbReference>
<dbReference type="Gene3D" id="1.10.240.10">
    <property type="entry name" value="Tyrosyl-Transfer RNA Synthetase"/>
    <property type="match status" value="1"/>
</dbReference>
<feature type="binding site" evidence="11">
    <location>
        <position position="179"/>
    </location>
    <ligand>
        <name>L-tyrosine</name>
        <dbReference type="ChEBI" id="CHEBI:58315"/>
    </ligand>
</feature>
<dbReference type="EC" id="6.1.1.1" evidence="11"/>
<proteinExistence type="inferred from homology"/>
<accession>A0A5J6ZBG7</accession>